<dbReference type="Proteomes" id="UP001280629">
    <property type="component" value="Unassembled WGS sequence"/>
</dbReference>
<keyword evidence="1" id="KW-0812">Transmembrane</keyword>
<keyword evidence="1" id="KW-0472">Membrane</keyword>
<feature type="transmembrane region" description="Helical" evidence="1">
    <location>
        <begin position="97"/>
        <end position="115"/>
    </location>
</feature>
<dbReference type="Pfam" id="PF04235">
    <property type="entry name" value="DUF418"/>
    <property type="match status" value="1"/>
</dbReference>
<evidence type="ECO:0000259" key="2">
    <source>
        <dbReference type="Pfam" id="PF04235"/>
    </source>
</evidence>
<evidence type="ECO:0000313" key="4">
    <source>
        <dbReference type="Proteomes" id="UP001280629"/>
    </source>
</evidence>
<feature type="transmembrane region" description="Helical" evidence="1">
    <location>
        <begin position="242"/>
        <end position="260"/>
    </location>
</feature>
<dbReference type="PANTHER" id="PTHR30590:SF2">
    <property type="entry name" value="INNER MEMBRANE PROTEIN"/>
    <property type="match status" value="1"/>
</dbReference>
<feature type="transmembrane region" description="Helical" evidence="1">
    <location>
        <begin position="142"/>
        <end position="163"/>
    </location>
</feature>
<feature type="transmembrane region" description="Helical" evidence="1">
    <location>
        <begin position="205"/>
        <end position="230"/>
    </location>
</feature>
<feature type="transmembrane region" description="Helical" evidence="1">
    <location>
        <begin position="280"/>
        <end position="303"/>
    </location>
</feature>
<feature type="transmembrane region" description="Helical" evidence="1">
    <location>
        <begin position="315"/>
        <end position="334"/>
    </location>
</feature>
<feature type="transmembrane region" description="Helical" evidence="1">
    <location>
        <begin position="346"/>
        <end position="366"/>
    </location>
</feature>
<dbReference type="InterPro" id="IPR052529">
    <property type="entry name" value="Bact_Transport_Assoc"/>
</dbReference>
<reference evidence="3 4" key="1">
    <citation type="submission" date="2023-06" db="EMBL/GenBank/DDBJ databases">
        <title>Sporosarcina sp. nov., isolated from Korean traditional fermented seafood 'Jeotgal'.</title>
        <authorList>
            <person name="Yang A.-I."/>
            <person name="Shin N.-R."/>
        </authorList>
    </citation>
    <scope>NUCLEOTIDE SEQUENCE [LARGE SCALE GENOMIC DNA]</scope>
    <source>
        <strain evidence="3 4">KCTC3840</strain>
    </source>
</reference>
<evidence type="ECO:0000313" key="3">
    <source>
        <dbReference type="EMBL" id="MDW0111441.1"/>
    </source>
</evidence>
<sequence length="398" mass="44567">MISQPTGEAGRIEALDMLRGFSLIGIFIANMLVFHSPYLYMDPYTWFESNGEGIPFMWIDILVEASFYPIFAMLFGYGLSMQYEKSLLQKSSFGPIAVRRMVILLVFGLIHAFFIWSGDVLFTYAVMGFLMIALVRVPPKWLFFGALALYILPLGLLTGVTYLGERLMGGASLAEFADIQQITQSVEVYGHGGYWTAFLFRAKEWVLISGLNLFMTPFMILPLMMVGAALAKWKVIERAKELKGRLLVIGISTLVIGYVLKATPFLIGPDYSLQLVQTFFGGPLVAAGYVALVLLLCTVPWVTRVFRPIAKAGRMSLTTYIGQSVIATLIFYHYGFGMYGKVDLMTGTLTAVGIFVVQALLSDLWLNRFKMGPIEWVWRIGTYGTILSNKKEKRHDLS</sequence>
<organism evidence="3 4">
    <name type="scientific">Sporosarcina aquimarina</name>
    <dbReference type="NCBI Taxonomy" id="114975"/>
    <lineage>
        <taxon>Bacteria</taxon>
        <taxon>Bacillati</taxon>
        <taxon>Bacillota</taxon>
        <taxon>Bacilli</taxon>
        <taxon>Bacillales</taxon>
        <taxon>Caryophanaceae</taxon>
        <taxon>Sporosarcina</taxon>
    </lineage>
</organism>
<dbReference type="InterPro" id="IPR007349">
    <property type="entry name" value="DUF418"/>
</dbReference>
<name>A0ABU4G397_9BACL</name>
<feature type="domain" description="DUF418" evidence="2">
    <location>
        <begin position="230"/>
        <end position="384"/>
    </location>
</feature>
<keyword evidence="4" id="KW-1185">Reference proteome</keyword>
<feature type="transmembrane region" description="Helical" evidence="1">
    <location>
        <begin position="53"/>
        <end position="77"/>
    </location>
</feature>
<dbReference type="EMBL" id="JAUBDH010000014">
    <property type="protein sequence ID" value="MDW0111441.1"/>
    <property type="molecule type" value="Genomic_DNA"/>
</dbReference>
<proteinExistence type="predicted"/>
<protein>
    <submittedName>
        <fullName evidence="3">DUF418 domain-containing protein</fullName>
    </submittedName>
</protein>
<accession>A0ABU4G397</accession>
<comment type="caution">
    <text evidence="3">The sequence shown here is derived from an EMBL/GenBank/DDBJ whole genome shotgun (WGS) entry which is preliminary data.</text>
</comment>
<dbReference type="PANTHER" id="PTHR30590">
    <property type="entry name" value="INNER MEMBRANE PROTEIN"/>
    <property type="match status" value="1"/>
</dbReference>
<dbReference type="RefSeq" id="WP_317937102.1">
    <property type="nucleotide sequence ID" value="NZ_JAUBDH010000014.1"/>
</dbReference>
<evidence type="ECO:0000256" key="1">
    <source>
        <dbReference type="SAM" id="Phobius"/>
    </source>
</evidence>
<feature type="transmembrane region" description="Helical" evidence="1">
    <location>
        <begin position="121"/>
        <end position="137"/>
    </location>
</feature>
<gene>
    <name evidence="3" type="ORF">QT716_15570</name>
</gene>
<feature type="transmembrane region" description="Helical" evidence="1">
    <location>
        <begin position="21"/>
        <end position="41"/>
    </location>
</feature>
<keyword evidence="1" id="KW-1133">Transmembrane helix</keyword>